<dbReference type="InterPro" id="IPR026045">
    <property type="entry name" value="Ferric-bd"/>
</dbReference>
<protein>
    <submittedName>
        <fullName evidence="4">Iron(III) transport system substrate-binding protein</fullName>
    </submittedName>
</protein>
<dbReference type="Proteomes" id="UP000236745">
    <property type="component" value="Unassembled WGS sequence"/>
</dbReference>
<dbReference type="GO" id="GO:0046872">
    <property type="term" value="F:metal ion binding"/>
    <property type="evidence" value="ECO:0007669"/>
    <property type="project" value="UniProtKB-KW"/>
</dbReference>
<name>A0A1H6DNL6_9GAMM</name>
<feature type="chain" id="PRO_5009296077" evidence="3">
    <location>
        <begin position="21"/>
        <end position="319"/>
    </location>
</feature>
<sequence length="319" mass="33881">MKQLVAGLVIGLTLSVPAFAETLVVYSAGPKPLSDQLAKGFKAKSGIDVEMFQSTAGKIMARYQAEKSNPHADVMISASWGHAITLDQEGDLLAYTSPNAANVPASLKTSSYVAQGAAALAIAYNPKSGVPTPQHWADLALPEYRDQVTMPDPAKSGSALTLVQGLVTLDADKAWNLFDQLAANDVLVPGANKAALNPVLQGAKSVVFGAVDYIVIDAKQKGENIEVVYPSEGTVLAPRPVMIMKSSQHQDAAKQFVDYLLSDEGQQLVAEQYILPARTDIQAKRPGWNDLKIIDFDAGEAAAQAAETQSKFAEIMAAK</sequence>
<dbReference type="SUPFAM" id="SSF53850">
    <property type="entry name" value="Periplasmic binding protein-like II"/>
    <property type="match status" value="1"/>
</dbReference>
<keyword evidence="5" id="KW-1185">Reference proteome</keyword>
<dbReference type="Gene3D" id="3.40.190.10">
    <property type="entry name" value="Periplasmic binding protein-like II"/>
    <property type="match status" value="2"/>
</dbReference>
<dbReference type="PIRSF" id="PIRSF002825">
    <property type="entry name" value="CfbpA"/>
    <property type="match status" value="1"/>
</dbReference>
<keyword evidence="2" id="KW-0408">Iron</keyword>
<dbReference type="CDD" id="cd13547">
    <property type="entry name" value="PBP2_Fbp_like_2"/>
    <property type="match status" value="1"/>
</dbReference>
<keyword evidence="1 3" id="KW-0732">Signal</keyword>
<dbReference type="GO" id="GO:0015888">
    <property type="term" value="P:thiamine transport"/>
    <property type="evidence" value="ECO:0007669"/>
    <property type="project" value="TreeGrafter"/>
</dbReference>
<feature type="binding site" evidence="2">
    <location>
        <position position="213"/>
    </location>
    <ligand>
        <name>Fe cation</name>
        <dbReference type="ChEBI" id="CHEBI:24875"/>
    </ligand>
</feature>
<organism evidence="4 5">
    <name type="scientific">Marinobacterium lutimaris</name>
    <dbReference type="NCBI Taxonomy" id="568106"/>
    <lineage>
        <taxon>Bacteria</taxon>
        <taxon>Pseudomonadati</taxon>
        <taxon>Pseudomonadota</taxon>
        <taxon>Gammaproteobacteria</taxon>
        <taxon>Oceanospirillales</taxon>
        <taxon>Oceanospirillaceae</taxon>
        <taxon>Marinobacterium</taxon>
    </lineage>
</organism>
<accession>A0A1H6DNL6</accession>
<dbReference type="GO" id="GO:0030976">
    <property type="term" value="F:thiamine pyrophosphate binding"/>
    <property type="evidence" value="ECO:0007669"/>
    <property type="project" value="TreeGrafter"/>
</dbReference>
<feature type="signal peptide" evidence="3">
    <location>
        <begin position="1"/>
        <end position="20"/>
    </location>
</feature>
<gene>
    <name evidence="4" type="ORF">SAMN05444390_107129</name>
</gene>
<evidence type="ECO:0000256" key="2">
    <source>
        <dbReference type="PIRSR" id="PIRSR002825-1"/>
    </source>
</evidence>
<evidence type="ECO:0000256" key="1">
    <source>
        <dbReference type="ARBA" id="ARBA00022729"/>
    </source>
</evidence>
<keyword evidence="2" id="KW-0479">Metal-binding</keyword>
<reference evidence="4 5" key="1">
    <citation type="submission" date="2016-10" db="EMBL/GenBank/DDBJ databases">
        <authorList>
            <person name="de Groot N.N."/>
        </authorList>
    </citation>
    <scope>NUCLEOTIDE SEQUENCE [LARGE SCALE GENOMIC DNA]</scope>
    <source>
        <strain evidence="4 5">DSM 22012</strain>
    </source>
</reference>
<evidence type="ECO:0000313" key="4">
    <source>
        <dbReference type="EMBL" id="SEG86145.1"/>
    </source>
</evidence>
<dbReference type="Pfam" id="PF13343">
    <property type="entry name" value="SBP_bac_6"/>
    <property type="match status" value="1"/>
</dbReference>
<evidence type="ECO:0000313" key="5">
    <source>
        <dbReference type="Proteomes" id="UP000236745"/>
    </source>
</evidence>
<dbReference type="AlphaFoldDB" id="A0A1H6DNL6"/>
<dbReference type="PANTHER" id="PTHR30006">
    <property type="entry name" value="THIAMINE-BINDING PERIPLASMIC PROTEIN-RELATED"/>
    <property type="match status" value="1"/>
</dbReference>
<dbReference type="PANTHER" id="PTHR30006:SF2">
    <property type="entry name" value="ABC TRANSPORTER SUBSTRATE-BINDING PROTEIN"/>
    <property type="match status" value="1"/>
</dbReference>
<dbReference type="OrthoDB" id="305758at2"/>
<dbReference type="GO" id="GO:0030288">
    <property type="term" value="C:outer membrane-bounded periplasmic space"/>
    <property type="evidence" value="ECO:0007669"/>
    <property type="project" value="TreeGrafter"/>
</dbReference>
<dbReference type="EMBL" id="FNVQ01000007">
    <property type="protein sequence ID" value="SEG86145.1"/>
    <property type="molecule type" value="Genomic_DNA"/>
</dbReference>
<dbReference type="RefSeq" id="WP_104005588.1">
    <property type="nucleotide sequence ID" value="NZ_FNVQ01000007.1"/>
</dbReference>
<evidence type="ECO:0000256" key="3">
    <source>
        <dbReference type="SAM" id="SignalP"/>
    </source>
</evidence>
<proteinExistence type="predicted"/>
<dbReference type="GO" id="GO:0030975">
    <property type="term" value="F:thiamine binding"/>
    <property type="evidence" value="ECO:0007669"/>
    <property type="project" value="TreeGrafter"/>
</dbReference>